<protein>
    <submittedName>
        <fullName evidence="2">Wsv306-like protein</fullName>
    </submittedName>
</protein>
<evidence type="ECO:0000256" key="1">
    <source>
        <dbReference type="SAM" id="MobiDB-lite"/>
    </source>
</evidence>
<name>A0A9C7BIT3_9VIRU</name>
<accession>A0A9C7BIT3</accession>
<feature type="compositionally biased region" description="Polar residues" evidence="1">
    <location>
        <begin position="236"/>
        <end position="246"/>
    </location>
</feature>
<proteinExistence type="predicted"/>
<feature type="compositionally biased region" description="Acidic residues" evidence="1">
    <location>
        <begin position="224"/>
        <end position="235"/>
    </location>
</feature>
<sequence>MANSIHHWVIDKSDCDVYDVYCETNRDCGASCKTLHSEDGREIIRFVCNKESGRCNRLVLSARSVAKAAEDLARIKKHLSDFREVPDTFLWFIEHDDGRLFVSKRAAYYDTLALTIGGLGDINDLALDIKKRIATTLRSRLYRKLKSLGGDLTRDERQRALKWINDITVEAEDYEYDRLDSVRNPTVSLSALLKQVTGNYKYDSLHPQATIDDTFSIDIKEEGGDNDGNGEEQEEPQSVSATSSLTPEDRPEIEPRLSLITLGGARKESLRRSIAGESGMVSEAQPTEYLCNEEMHAGRAEAIYMDENSKELVAVCTCTYPEYLVGPTCHQRTYRYVIDYEKWSKTGYPEFLTDPVRHFKKAEDVCKGLGNNTLAVYDSRHRAFLCAPVAEIVKTALTYRGSHEPCLIIEHDVNNPNNAPSKGFGVNWPYVNLLERISLPSPLLYAKQGEPTD</sequence>
<evidence type="ECO:0000313" key="2">
    <source>
        <dbReference type="EMBL" id="BDT63020.1"/>
    </source>
</evidence>
<feature type="region of interest" description="Disordered" evidence="1">
    <location>
        <begin position="219"/>
        <end position="255"/>
    </location>
</feature>
<dbReference type="EMBL" id="LC738880">
    <property type="protein sequence ID" value="BDT63020.1"/>
    <property type="molecule type" value="Genomic_DNA"/>
</dbReference>
<organism evidence="2">
    <name type="scientific">Trachysalambria curvirostris nimavirus</name>
    <dbReference type="NCBI Taxonomy" id="2984282"/>
    <lineage>
        <taxon>Viruses</taxon>
        <taxon>Viruses incertae sedis</taxon>
        <taxon>Naldaviricetes</taxon>
        <taxon>Nimaviridae</taxon>
    </lineage>
</organism>
<reference evidence="2" key="1">
    <citation type="submission" date="2022-10" db="EMBL/GenBank/DDBJ databases">
        <title>Genome sequences of endogenous nimaviruses in decapod crustaceans.</title>
        <authorList>
            <person name="Kawato S."/>
            <person name="Nozaki R."/>
            <person name="Kondo H."/>
            <person name="Hirono I."/>
        </authorList>
    </citation>
    <scope>NUCLEOTIDE SEQUENCE</scope>
    <source>
        <strain evidence="2">Ube2021</strain>
    </source>
</reference>